<proteinExistence type="inferred from homology"/>
<feature type="binding site" evidence="12">
    <location>
        <position position="348"/>
    </location>
    <ligand>
        <name>substrate</name>
    </ligand>
</feature>
<keyword evidence="6 12" id="KW-0456">Lyase</keyword>
<dbReference type="Pfam" id="PF00278">
    <property type="entry name" value="Orn_DAP_Arg_deC"/>
    <property type="match status" value="1"/>
</dbReference>
<organism evidence="18">
    <name type="scientific">Halomonas sp. RT37</name>
    <dbReference type="NCBI Taxonomy" id="2950872"/>
    <lineage>
        <taxon>Bacteria</taxon>
        <taxon>Pseudomonadati</taxon>
        <taxon>Pseudomonadota</taxon>
        <taxon>Gammaproteobacteria</taxon>
        <taxon>Oceanospirillales</taxon>
        <taxon>Halomonadaceae</taxon>
        <taxon>Halomonas</taxon>
    </lineage>
</organism>
<feature type="domain" description="Orn/DAP/Arg decarboxylase 2 N-terminal" evidence="17">
    <location>
        <begin position="35"/>
        <end position="284"/>
    </location>
</feature>
<dbReference type="PRINTS" id="PR01181">
    <property type="entry name" value="DAPDCRBXLASE"/>
</dbReference>
<dbReference type="EMBL" id="CP098827">
    <property type="protein sequence ID" value="XBO71283.1"/>
    <property type="molecule type" value="Genomic_DNA"/>
</dbReference>
<feature type="binding site" evidence="12">
    <location>
        <begin position="277"/>
        <end position="280"/>
    </location>
    <ligand>
        <name>pyridoxal 5'-phosphate</name>
        <dbReference type="ChEBI" id="CHEBI:597326"/>
    </ligand>
</feature>
<feature type="compositionally biased region" description="Low complexity" evidence="15">
    <location>
        <begin position="421"/>
        <end position="435"/>
    </location>
</feature>
<dbReference type="InterPro" id="IPR000183">
    <property type="entry name" value="Orn/DAP/Arg_de-COase"/>
</dbReference>
<dbReference type="InterPro" id="IPR022653">
    <property type="entry name" value="De-COase2_pyr-phos_BS"/>
</dbReference>
<dbReference type="PANTHER" id="PTHR43727:SF2">
    <property type="entry name" value="GROUP IV DECARBOXYLASE"/>
    <property type="match status" value="1"/>
</dbReference>
<evidence type="ECO:0000256" key="5">
    <source>
        <dbReference type="ARBA" id="ARBA00023154"/>
    </source>
</evidence>
<keyword evidence="3 12" id="KW-0210">Decarboxylase</keyword>
<dbReference type="InterPro" id="IPR002986">
    <property type="entry name" value="DAP_deCOOHase_LysA"/>
</dbReference>
<name>A0AAU7KJK6_9GAMM</name>
<dbReference type="InterPro" id="IPR009006">
    <property type="entry name" value="Ala_racemase/Decarboxylase_C"/>
</dbReference>
<evidence type="ECO:0000313" key="18">
    <source>
        <dbReference type="EMBL" id="XBO71283.1"/>
    </source>
</evidence>
<dbReference type="RefSeq" id="WP_045993943.1">
    <property type="nucleotide sequence ID" value="NZ_CP098827.1"/>
</dbReference>
<feature type="binding site" evidence="12">
    <location>
        <position position="280"/>
    </location>
    <ligand>
        <name>substrate</name>
    </ligand>
</feature>
<protein>
    <recommendedName>
        <fullName evidence="11 12">Diaminopimelate decarboxylase</fullName>
        <shortName evidence="12">DAP decarboxylase</shortName>
        <shortName evidence="12">DAPDC</shortName>
        <ecNumber evidence="10 12">4.1.1.20</ecNumber>
    </recommendedName>
</protein>
<dbReference type="HAMAP" id="MF_02120">
    <property type="entry name" value="LysA"/>
    <property type="match status" value="1"/>
</dbReference>
<dbReference type="PROSITE" id="PS00878">
    <property type="entry name" value="ODR_DC_2_1"/>
    <property type="match status" value="1"/>
</dbReference>
<dbReference type="AlphaFoldDB" id="A0AAU7KJK6"/>
<feature type="region of interest" description="Disordered" evidence="15">
    <location>
        <begin position="412"/>
        <end position="435"/>
    </location>
</feature>
<feature type="binding site" evidence="12">
    <location>
        <position position="375"/>
    </location>
    <ligand>
        <name>substrate</name>
    </ligand>
</feature>
<keyword evidence="4 12" id="KW-0663">Pyridoxal phosphate</keyword>
<evidence type="ECO:0000256" key="14">
    <source>
        <dbReference type="RuleBase" id="RU003738"/>
    </source>
</evidence>
<evidence type="ECO:0000256" key="9">
    <source>
        <dbReference type="ARBA" id="ARBA00060983"/>
    </source>
</evidence>
<dbReference type="GO" id="GO:0009089">
    <property type="term" value="P:lysine biosynthetic process via diaminopimelate"/>
    <property type="evidence" value="ECO:0007669"/>
    <property type="project" value="UniProtKB-UniRule"/>
</dbReference>
<evidence type="ECO:0000256" key="4">
    <source>
        <dbReference type="ARBA" id="ARBA00022898"/>
    </source>
</evidence>
<gene>
    <name evidence="12 18" type="primary">lysA</name>
    <name evidence="18" type="ORF">NFG58_00750</name>
</gene>
<dbReference type="Gene3D" id="2.40.37.10">
    <property type="entry name" value="Lyase, Ornithine Decarboxylase, Chain A, domain 1"/>
    <property type="match status" value="1"/>
</dbReference>
<comment type="subunit">
    <text evidence="12">Homodimer.</text>
</comment>
<feature type="binding site" evidence="12">
    <location>
        <position position="320"/>
    </location>
    <ligand>
        <name>substrate</name>
    </ligand>
</feature>
<dbReference type="NCBIfam" id="TIGR01048">
    <property type="entry name" value="lysA"/>
    <property type="match status" value="1"/>
</dbReference>
<evidence type="ECO:0000256" key="15">
    <source>
        <dbReference type="SAM" id="MobiDB-lite"/>
    </source>
</evidence>
<evidence type="ECO:0000256" key="1">
    <source>
        <dbReference type="ARBA" id="ARBA00001933"/>
    </source>
</evidence>
<keyword evidence="2 12" id="KW-0028">Amino-acid biosynthesis</keyword>
<dbReference type="SUPFAM" id="SSF50621">
    <property type="entry name" value="Alanine racemase C-terminal domain-like"/>
    <property type="match status" value="1"/>
</dbReference>
<feature type="binding site" evidence="12">
    <location>
        <position position="316"/>
    </location>
    <ligand>
        <name>substrate</name>
    </ligand>
</feature>
<evidence type="ECO:0000256" key="7">
    <source>
        <dbReference type="ARBA" id="ARBA00050464"/>
    </source>
</evidence>
<evidence type="ECO:0000256" key="10">
    <source>
        <dbReference type="ARBA" id="ARBA00066427"/>
    </source>
</evidence>
<dbReference type="InterPro" id="IPR022644">
    <property type="entry name" value="De-COase2_N"/>
</dbReference>
<comment type="pathway">
    <text evidence="8 12 14">Amino-acid biosynthesis; L-lysine biosynthesis via DAP pathway; L-lysine from DL-2,6-diaminopimelate: step 1/1.</text>
</comment>
<reference evidence="18" key="1">
    <citation type="submission" date="2022-06" db="EMBL/GenBank/DDBJ databases">
        <title>A novel DMS-producing enzyme.</title>
        <authorList>
            <person name="Zhang Y."/>
        </authorList>
    </citation>
    <scope>NUCLEOTIDE SEQUENCE</scope>
    <source>
        <strain evidence="18">RT37</strain>
    </source>
</reference>
<comment type="catalytic activity">
    <reaction evidence="7 12 14">
        <text>meso-2,6-diaminopimelate + H(+) = L-lysine + CO2</text>
        <dbReference type="Rhea" id="RHEA:15101"/>
        <dbReference type="ChEBI" id="CHEBI:15378"/>
        <dbReference type="ChEBI" id="CHEBI:16526"/>
        <dbReference type="ChEBI" id="CHEBI:32551"/>
        <dbReference type="ChEBI" id="CHEBI:57791"/>
        <dbReference type="EC" id="4.1.1.20"/>
    </reaction>
</comment>
<comment type="function">
    <text evidence="12">Specifically catalyzes the decarboxylation of meso-diaminopimelate (meso-DAP) to L-lysine.</text>
</comment>
<feature type="binding site" evidence="12">
    <location>
        <position position="375"/>
    </location>
    <ligand>
        <name>pyridoxal 5'-phosphate</name>
        <dbReference type="ChEBI" id="CHEBI:597326"/>
    </ligand>
</feature>
<evidence type="ECO:0000256" key="13">
    <source>
        <dbReference type="PIRSR" id="PIRSR600183-50"/>
    </source>
</evidence>
<dbReference type="FunFam" id="3.20.20.10:FF:000003">
    <property type="entry name" value="Diaminopimelate decarboxylase"/>
    <property type="match status" value="1"/>
</dbReference>
<dbReference type="InterPro" id="IPR029066">
    <property type="entry name" value="PLP-binding_barrel"/>
</dbReference>
<dbReference type="Pfam" id="PF02784">
    <property type="entry name" value="Orn_Arg_deC_N"/>
    <property type="match status" value="1"/>
</dbReference>
<evidence type="ECO:0000259" key="16">
    <source>
        <dbReference type="Pfam" id="PF00278"/>
    </source>
</evidence>
<keyword evidence="5 12" id="KW-0457">Lysine biosynthesis</keyword>
<feature type="domain" description="Orn/DAP/Arg decarboxylase 2 C-terminal" evidence="16">
    <location>
        <begin position="29"/>
        <end position="373"/>
    </location>
</feature>
<dbReference type="GO" id="GO:0008836">
    <property type="term" value="F:diaminopimelate decarboxylase activity"/>
    <property type="evidence" value="ECO:0007669"/>
    <property type="project" value="UniProtKB-UniRule"/>
</dbReference>
<evidence type="ECO:0000256" key="3">
    <source>
        <dbReference type="ARBA" id="ARBA00022793"/>
    </source>
</evidence>
<evidence type="ECO:0000256" key="11">
    <source>
        <dbReference type="ARBA" id="ARBA00074972"/>
    </source>
</evidence>
<accession>A0AAU7KJK6</accession>
<evidence type="ECO:0000256" key="8">
    <source>
        <dbReference type="ARBA" id="ARBA00060643"/>
    </source>
</evidence>
<dbReference type="PRINTS" id="PR01179">
    <property type="entry name" value="ODADCRBXLASE"/>
</dbReference>
<dbReference type="CDD" id="cd06828">
    <property type="entry name" value="PLPDE_III_DapDC"/>
    <property type="match status" value="1"/>
</dbReference>
<feature type="binding site" evidence="12">
    <location>
        <position position="239"/>
    </location>
    <ligand>
        <name>pyridoxal 5'-phosphate</name>
        <dbReference type="ChEBI" id="CHEBI:597326"/>
    </ligand>
</feature>
<dbReference type="GO" id="GO:0030170">
    <property type="term" value="F:pyridoxal phosphate binding"/>
    <property type="evidence" value="ECO:0007669"/>
    <property type="project" value="UniProtKB-UniRule"/>
</dbReference>
<comment type="cofactor">
    <cofactor evidence="1 12 13 14">
        <name>pyridoxal 5'-phosphate</name>
        <dbReference type="ChEBI" id="CHEBI:597326"/>
    </cofactor>
</comment>
<comment type="similarity">
    <text evidence="9 12">Belongs to the Orn/Lys/Arg decarboxylase class-II family. LysA subfamily.</text>
</comment>
<dbReference type="PANTHER" id="PTHR43727">
    <property type="entry name" value="DIAMINOPIMELATE DECARBOXYLASE"/>
    <property type="match status" value="1"/>
</dbReference>
<sequence length="435" mass="47368">MDHFNYRDGELYAEEVPLARIAEAVGTPCYVYSRATLERHFQAYREALGSHPHLICYAVKANSNLAVLNVLARQGAGFDIVSRGELERVLAAGGDPAKVVFSGVAKRPDEMARALEVGIKCFNVESRPELEVLNEVAGRLGKVAPVSLRVNPDVDAGTHPYISTGLKDNKFGIPVDEALEVYRLAAELPHLKVTGLDCHIGSQLTEIAPFLDALERLLVLLDRLREENIEVSHLDLGGGLGVPYRDETPPAPFDYASKLLERLSRWDGGERLTLLFEPGRSIAANAGVMLTRLTYVKPGETKNFAIVDAAMNDLIRPSLYQAWQAIIEVDTRLDRASDVYDVVGPVCETGDFLGKERQLAVAPGDLLAVRSAGAYGFVMASNYNSRPRPAEVLVDGDSYQVVRRRETLEDLWAGESLPGESQPGSASGSTSGAPR</sequence>
<dbReference type="Gene3D" id="3.20.20.10">
    <property type="entry name" value="Alanine racemase"/>
    <property type="match status" value="1"/>
</dbReference>
<feature type="modified residue" description="N6-(pyridoxal phosphate)lysine" evidence="12 13">
    <location>
        <position position="60"/>
    </location>
</feature>
<feature type="active site" description="Proton donor" evidence="13">
    <location>
        <position position="347"/>
    </location>
</feature>
<dbReference type="SUPFAM" id="SSF51419">
    <property type="entry name" value="PLP-binding barrel"/>
    <property type="match status" value="1"/>
</dbReference>
<dbReference type="EC" id="4.1.1.20" evidence="10 12"/>
<evidence type="ECO:0000259" key="17">
    <source>
        <dbReference type="Pfam" id="PF02784"/>
    </source>
</evidence>
<evidence type="ECO:0000256" key="12">
    <source>
        <dbReference type="HAMAP-Rule" id="MF_02120"/>
    </source>
</evidence>
<evidence type="ECO:0000256" key="6">
    <source>
        <dbReference type="ARBA" id="ARBA00023239"/>
    </source>
</evidence>
<evidence type="ECO:0000256" key="2">
    <source>
        <dbReference type="ARBA" id="ARBA00022605"/>
    </source>
</evidence>
<dbReference type="FunFam" id="2.40.37.10:FF:000003">
    <property type="entry name" value="Diaminopimelate decarboxylase"/>
    <property type="match status" value="1"/>
</dbReference>
<dbReference type="InterPro" id="IPR022643">
    <property type="entry name" value="De-COase2_C"/>
</dbReference>